<dbReference type="Pfam" id="PF01607">
    <property type="entry name" value="CBM_14"/>
    <property type="match status" value="1"/>
</dbReference>
<evidence type="ECO:0000313" key="3">
    <source>
        <dbReference type="EMBL" id="CAD5112689.1"/>
    </source>
</evidence>
<dbReference type="OrthoDB" id="6020543at2759"/>
<protein>
    <submittedName>
        <fullName evidence="3">DgyrCDS1911</fullName>
    </submittedName>
</protein>
<evidence type="ECO:0000259" key="2">
    <source>
        <dbReference type="Pfam" id="PF01607"/>
    </source>
</evidence>
<evidence type="ECO:0000313" key="4">
    <source>
        <dbReference type="Proteomes" id="UP000549394"/>
    </source>
</evidence>
<keyword evidence="4" id="KW-1185">Reference proteome</keyword>
<comment type="caution">
    <text evidence="3">The sequence shown here is derived from an EMBL/GenBank/DDBJ whole genome shotgun (WGS) entry which is preliminary data.</text>
</comment>
<sequence length="236" mass="26276">MIHRLITLLLGFTLLQFAICNDCIGKPDGEHIHRACNYYVECRNQQEFPVFCTKPYVYNHVKRKCDLESVSPPPCGNQVNCNGIPDGRYPLVNLDCKCYFTYLRWDVYLELCNWAHLVPPPCGTLPPVVTPEPVTQTPIVEQTTTTKPPVLETTQRPVLGNCTANNICDVNGEVCCWHIQPNISGCCAQGEMCCPSAIGDFHDCCPISDGVCHAVGGTGCYKNRVRDNQPKIRGRS</sequence>
<feature type="domain" description="Chitin-binding type-2" evidence="2">
    <location>
        <begin position="23"/>
        <end position="69"/>
    </location>
</feature>
<dbReference type="AlphaFoldDB" id="A0A7I8VA26"/>
<reference evidence="3 4" key="1">
    <citation type="submission" date="2020-08" db="EMBL/GenBank/DDBJ databases">
        <authorList>
            <person name="Hejnol A."/>
        </authorList>
    </citation>
    <scope>NUCLEOTIDE SEQUENCE [LARGE SCALE GENOMIC DNA]</scope>
</reference>
<dbReference type="GO" id="GO:0005576">
    <property type="term" value="C:extracellular region"/>
    <property type="evidence" value="ECO:0007669"/>
    <property type="project" value="InterPro"/>
</dbReference>
<dbReference type="Proteomes" id="UP000549394">
    <property type="component" value="Unassembled WGS sequence"/>
</dbReference>
<organism evidence="3 4">
    <name type="scientific">Dimorphilus gyrociliatus</name>
    <dbReference type="NCBI Taxonomy" id="2664684"/>
    <lineage>
        <taxon>Eukaryota</taxon>
        <taxon>Metazoa</taxon>
        <taxon>Spiralia</taxon>
        <taxon>Lophotrochozoa</taxon>
        <taxon>Annelida</taxon>
        <taxon>Polychaeta</taxon>
        <taxon>Polychaeta incertae sedis</taxon>
        <taxon>Dinophilidae</taxon>
        <taxon>Dimorphilus</taxon>
    </lineage>
</organism>
<feature type="chain" id="PRO_5029873379" evidence="1">
    <location>
        <begin position="21"/>
        <end position="236"/>
    </location>
</feature>
<keyword evidence="1" id="KW-0732">Signal</keyword>
<dbReference type="InterPro" id="IPR002557">
    <property type="entry name" value="Chitin-bd_dom"/>
</dbReference>
<dbReference type="GO" id="GO:0008061">
    <property type="term" value="F:chitin binding"/>
    <property type="evidence" value="ECO:0007669"/>
    <property type="project" value="InterPro"/>
</dbReference>
<name>A0A7I8VA26_9ANNE</name>
<gene>
    <name evidence="3" type="ORF">DGYR_LOCUS1788</name>
</gene>
<accession>A0A7I8VA26</accession>
<feature type="signal peptide" evidence="1">
    <location>
        <begin position="1"/>
        <end position="20"/>
    </location>
</feature>
<dbReference type="EMBL" id="CAJFCJ010000002">
    <property type="protein sequence ID" value="CAD5112689.1"/>
    <property type="molecule type" value="Genomic_DNA"/>
</dbReference>
<proteinExistence type="predicted"/>
<evidence type="ECO:0000256" key="1">
    <source>
        <dbReference type="SAM" id="SignalP"/>
    </source>
</evidence>